<sequence length="61" mass="6247">MALPATGTWSHPGRGGVQADIVTTAPENGVPLLFAEIDNCYESAQVLAAKTTRTCGSASGR</sequence>
<organism evidence="1 2">
    <name type="scientific">Streptomyces daghestanicus</name>
    <dbReference type="NCBI Taxonomy" id="66885"/>
    <lineage>
        <taxon>Bacteria</taxon>
        <taxon>Bacillati</taxon>
        <taxon>Actinomycetota</taxon>
        <taxon>Actinomycetes</taxon>
        <taxon>Kitasatosporales</taxon>
        <taxon>Streptomycetaceae</taxon>
        <taxon>Streptomyces</taxon>
    </lineage>
</organism>
<dbReference type="RefSeq" id="WP_190078144.1">
    <property type="nucleotide sequence ID" value="NZ_BMTC01000028.1"/>
</dbReference>
<dbReference type="EMBL" id="BNDX01000018">
    <property type="protein sequence ID" value="GHI35541.1"/>
    <property type="molecule type" value="Genomic_DNA"/>
</dbReference>
<keyword evidence="2" id="KW-1185">Reference proteome</keyword>
<evidence type="ECO:0000313" key="2">
    <source>
        <dbReference type="Proteomes" id="UP001052655"/>
    </source>
</evidence>
<proteinExistence type="predicted"/>
<dbReference type="Proteomes" id="UP001052655">
    <property type="component" value="Unassembled WGS sequence"/>
</dbReference>
<protein>
    <submittedName>
        <fullName evidence="1">Uncharacterized protein</fullName>
    </submittedName>
</protein>
<reference evidence="1" key="1">
    <citation type="submission" date="2024-05" db="EMBL/GenBank/DDBJ databases">
        <title>Whole genome shotgun sequence of Streptomyces daghestanicus NBRC 12762.</title>
        <authorList>
            <person name="Komaki H."/>
            <person name="Tamura T."/>
        </authorList>
    </citation>
    <scope>NUCLEOTIDE SEQUENCE</scope>
    <source>
        <strain evidence="1">NBRC 12762</strain>
    </source>
</reference>
<evidence type="ECO:0000313" key="1">
    <source>
        <dbReference type="EMBL" id="GHI35541.1"/>
    </source>
</evidence>
<comment type="caution">
    <text evidence="1">The sequence shown here is derived from an EMBL/GenBank/DDBJ whole genome shotgun (WGS) entry which is preliminary data.</text>
</comment>
<accession>A0ABQ3QE48</accession>
<gene>
    <name evidence="1" type="ORF">Sdagh_72710</name>
</gene>
<name>A0ABQ3QE48_9ACTN</name>